<accession>A0A1S3H0V4</accession>
<dbReference type="OMA" id="THTTIEY"/>
<keyword evidence="5" id="KW-1133">Transmembrane helix</keyword>
<dbReference type="CDD" id="cd03784">
    <property type="entry name" value="GT1_Gtf-like"/>
    <property type="match status" value="1"/>
</dbReference>
<gene>
    <name evidence="7 8" type="primary">LOC106151201</name>
</gene>
<feature type="signal peptide" evidence="5">
    <location>
        <begin position="1"/>
        <end position="21"/>
    </location>
</feature>
<dbReference type="Pfam" id="PF00201">
    <property type="entry name" value="UDPGT"/>
    <property type="match status" value="1"/>
</dbReference>
<dbReference type="SUPFAM" id="SSF53756">
    <property type="entry name" value="UDP-Glycosyltransferase/glycogen phosphorylase"/>
    <property type="match status" value="1"/>
</dbReference>
<evidence type="ECO:0000256" key="2">
    <source>
        <dbReference type="ARBA" id="ARBA00022676"/>
    </source>
</evidence>
<comment type="catalytic activity">
    <reaction evidence="5">
        <text>glucuronate acceptor + UDP-alpha-D-glucuronate = acceptor beta-D-glucuronoside + UDP + H(+)</text>
        <dbReference type="Rhea" id="RHEA:21032"/>
        <dbReference type="ChEBI" id="CHEBI:15378"/>
        <dbReference type="ChEBI" id="CHEBI:58052"/>
        <dbReference type="ChEBI" id="CHEBI:58223"/>
        <dbReference type="ChEBI" id="CHEBI:132367"/>
        <dbReference type="ChEBI" id="CHEBI:132368"/>
        <dbReference type="EC" id="2.4.1.17"/>
    </reaction>
</comment>
<dbReference type="GO" id="GO:0016020">
    <property type="term" value="C:membrane"/>
    <property type="evidence" value="ECO:0007669"/>
    <property type="project" value="UniProtKB-SubCell"/>
</dbReference>
<dbReference type="AlphaFoldDB" id="A0A1S3H0V4"/>
<dbReference type="GeneID" id="106151201"/>
<sequence>MALSLTQTLVFGFTLFIVTKAGNILMAPYSHCINSHMINLEILSWYLSENGHNVTLLVPEPYRGPYVSFDIQDTNIQVLRFKDPSSVDRATPKLGRCEGFDSLDSFRRMDVNGMRMTEHSTSFKATSDLFADNATLTTLIRSRFQVVITDYFWLCGYAVAAYLKIPLVTVQMLPGAHVMQIPDLYPAISFTPDNYEAISDNMSFFERVRNAWQLFVLRPLQRKYVDWIFYPRFHKIMLEHGFSDPDPNNVFNNITLGFMNSDFLFDYPGPVYSDMLFIGGFFNQWVSKPKKPLYKNVMGVIESSDENGIIVVSFGSMLLDYEVKWAKAFADAFARLPHKVIWRYPQLNTPPLNLGQNTLLMEWLPQPYLLSHPKVKLFISHCGAGAAYESIFHGVPVLGIPLAGDQPANCKKLSDRLFVGKCVDISTLTSETLFAAIQGLLHNSTIRSNARRVSQIFKERVTAHGPNILRSINSVLAEGGAHYLHPKTREMVWYQKYLIDLIVVVFAGVAVLSSTFYYCLCSSPESKSQKKVD</sequence>
<dbReference type="Gene3D" id="3.40.50.2000">
    <property type="entry name" value="Glycogen Phosphorylase B"/>
    <property type="match status" value="2"/>
</dbReference>
<keyword evidence="3 4" id="KW-0808">Transferase</keyword>
<evidence type="ECO:0000256" key="3">
    <source>
        <dbReference type="ARBA" id="ARBA00022679"/>
    </source>
</evidence>
<evidence type="ECO:0000256" key="5">
    <source>
        <dbReference type="RuleBase" id="RU362059"/>
    </source>
</evidence>
<dbReference type="InterPro" id="IPR002213">
    <property type="entry name" value="UDP_glucos_trans"/>
</dbReference>
<dbReference type="RefSeq" id="XP_013379770.1">
    <property type="nucleotide sequence ID" value="XM_013524316.1"/>
</dbReference>
<dbReference type="FunFam" id="3.40.50.2000:FF:000021">
    <property type="entry name" value="UDP-glucuronosyltransferase"/>
    <property type="match status" value="1"/>
</dbReference>
<evidence type="ECO:0000313" key="8">
    <source>
        <dbReference type="RefSeq" id="XP_013379771.1"/>
    </source>
</evidence>
<feature type="transmembrane region" description="Helical" evidence="5">
    <location>
        <begin position="497"/>
        <end position="520"/>
    </location>
</feature>
<evidence type="ECO:0000313" key="6">
    <source>
        <dbReference type="Proteomes" id="UP000085678"/>
    </source>
</evidence>
<keyword evidence="5" id="KW-0472">Membrane</keyword>
<evidence type="ECO:0000313" key="7">
    <source>
        <dbReference type="RefSeq" id="XP_013379770.1"/>
    </source>
</evidence>
<evidence type="ECO:0000256" key="1">
    <source>
        <dbReference type="ARBA" id="ARBA00009995"/>
    </source>
</evidence>
<dbReference type="STRING" id="7574.A0A1S3H0V4"/>
<organism evidence="6 7">
    <name type="scientific">Lingula anatina</name>
    <name type="common">Brachiopod</name>
    <name type="synonym">Lingula unguis</name>
    <dbReference type="NCBI Taxonomy" id="7574"/>
    <lineage>
        <taxon>Eukaryota</taxon>
        <taxon>Metazoa</taxon>
        <taxon>Spiralia</taxon>
        <taxon>Lophotrochozoa</taxon>
        <taxon>Brachiopoda</taxon>
        <taxon>Linguliformea</taxon>
        <taxon>Lingulata</taxon>
        <taxon>Lingulida</taxon>
        <taxon>Linguloidea</taxon>
        <taxon>Lingulidae</taxon>
        <taxon>Lingula</taxon>
    </lineage>
</organism>
<dbReference type="OrthoDB" id="5835829at2759"/>
<dbReference type="PANTHER" id="PTHR48043:SF145">
    <property type="entry name" value="FI06409P-RELATED"/>
    <property type="match status" value="1"/>
</dbReference>
<dbReference type="InterPro" id="IPR035595">
    <property type="entry name" value="UDP_glycos_trans_CS"/>
</dbReference>
<keyword evidence="5" id="KW-0732">Signal</keyword>
<reference evidence="7 8" key="1">
    <citation type="submission" date="2025-04" db="UniProtKB">
        <authorList>
            <consortium name="RefSeq"/>
        </authorList>
    </citation>
    <scope>IDENTIFICATION</scope>
    <source>
        <tissue evidence="7 8">Gonads</tissue>
    </source>
</reference>
<evidence type="ECO:0000256" key="4">
    <source>
        <dbReference type="RuleBase" id="RU003718"/>
    </source>
</evidence>
<keyword evidence="5" id="KW-0812">Transmembrane</keyword>
<name>A0A1S3H0V4_LINAN</name>
<dbReference type="KEGG" id="lak:106151201"/>
<dbReference type="GO" id="GO:0015020">
    <property type="term" value="F:glucuronosyltransferase activity"/>
    <property type="evidence" value="ECO:0007669"/>
    <property type="project" value="UniProtKB-EC"/>
</dbReference>
<dbReference type="PANTHER" id="PTHR48043">
    <property type="entry name" value="EG:EG0003.4 PROTEIN-RELATED"/>
    <property type="match status" value="1"/>
</dbReference>
<keyword evidence="6" id="KW-1185">Reference proteome</keyword>
<feature type="chain" id="PRO_5014484744" description="UDP-glucuronosyltransferase" evidence="5">
    <location>
        <begin position="22"/>
        <end position="533"/>
    </location>
</feature>
<dbReference type="PROSITE" id="PS00375">
    <property type="entry name" value="UDPGT"/>
    <property type="match status" value="1"/>
</dbReference>
<keyword evidence="2 4" id="KW-0328">Glycosyltransferase</keyword>
<dbReference type="Proteomes" id="UP000085678">
    <property type="component" value="Unplaced"/>
</dbReference>
<proteinExistence type="inferred from homology"/>
<dbReference type="EC" id="2.4.1.17" evidence="5"/>
<comment type="subcellular location">
    <subcellularLocation>
        <location evidence="5">Membrane</location>
        <topology evidence="5">Single-pass membrane protein</topology>
    </subcellularLocation>
</comment>
<comment type="similarity">
    <text evidence="1 4">Belongs to the UDP-glycosyltransferase family.</text>
</comment>
<dbReference type="InterPro" id="IPR050271">
    <property type="entry name" value="UDP-glycosyltransferase"/>
</dbReference>
<dbReference type="RefSeq" id="XP_013379771.1">
    <property type="nucleotide sequence ID" value="XM_013524317.1"/>
</dbReference>
<protein>
    <recommendedName>
        <fullName evidence="5">UDP-glucuronosyltransferase</fullName>
        <ecNumber evidence="5">2.4.1.17</ecNumber>
    </recommendedName>
</protein>